<name>A0A1Y2LND8_EPING</name>
<keyword evidence="1" id="KW-0175">Coiled coil</keyword>
<evidence type="ECO:0000256" key="1">
    <source>
        <dbReference type="SAM" id="Coils"/>
    </source>
</evidence>
<gene>
    <name evidence="4" type="ORF">B5807_10256</name>
</gene>
<dbReference type="STRING" id="105696.A0A1Y2LND8"/>
<sequence>MASHTRSLDGSPAEALPSRDSGARQQDLDIQSSSATPTLRLLQQELGADAHLLDRIPIHKVKMEEDVPLEQYLPQRILVGSVKAERGWCDAWAFLSTDVKRELDGVPHFTILSGPQWTKKYSIAHMNSVKFGNWVEVFKDFTDVRRSALIKTCFVLKGTQLPATTKFKEKLVGDIKAVCRSFDPENHTPTPMSPHGQPVVARKTQQRSPEGRLFSLLNTATPIFHSKRPMTPNITFAQRVADQAQSYPEDDRDTEGNNTNCENGHTITDLNFKDLKSSDSSTKPEAKTIQPASSMERLASNMPTSFSGQGVRPSVSISRRLSRRAALSDLIEREPIKPTMEQTPYLFISCHYLPILSKNISHLRQRLNAYQWDSVRCDQTGYFITFEESKKGEDEAVRCFQECNLQFLSGKYVMNMECSQHVKKTVAEVAPAVTHSDPLALLANHTSKHTLPKTRVLSPHLLATVTPPPENEVGEQLVADGIVLYQALIDKRQSLDNEIERIEFAAAETKKISKERREQMRHDIDVEMKVRHKEELQAAFDKLKEKHRAEEIAKKGAYKDLKAEAINHDQKIKEQLENARKRQKAVMQDLERQRNSLSREELLAFLERHTDNERAQKRRKVNNEGTHEE</sequence>
<organism evidence="4 5">
    <name type="scientific">Epicoccum nigrum</name>
    <name type="common">Soil fungus</name>
    <name type="synonym">Epicoccum purpurascens</name>
    <dbReference type="NCBI Taxonomy" id="105696"/>
    <lineage>
        <taxon>Eukaryota</taxon>
        <taxon>Fungi</taxon>
        <taxon>Dikarya</taxon>
        <taxon>Ascomycota</taxon>
        <taxon>Pezizomycotina</taxon>
        <taxon>Dothideomycetes</taxon>
        <taxon>Pleosporomycetidae</taxon>
        <taxon>Pleosporales</taxon>
        <taxon>Pleosporineae</taxon>
        <taxon>Didymellaceae</taxon>
        <taxon>Epicoccum</taxon>
    </lineage>
</organism>
<evidence type="ECO:0000313" key="4">
    <source>
        <dbReference type="EMBL" id="OSS45411.1"/>
    </source>
</evidence>
<dbReference type="Proteomes" id="UP000193240">
    <property type="component" value="Unassembled WGS sequence"/>
</dbReference>
<dbReference type="InParanoid" id="A0A1Y2LND8"/>
<feature type="region of interest" description="Disordered" evidence="2">
    <location>
        <begin position="1"/>
        <end position="30"/>
    </location>
</feature>
<accession>A0A1Y2LND8</accession>
<feature type="compositionally biased region" description="Polar residues" evidence="2">
    <location>
        <begin position="256"/>
        <end position="269"/>
    </location>
</feature>
<dbReference type="EMBL" id="KZ107854">
    <property type="protein sequence ID" value="OSS45411.1"/>
    <property type="molecule type" value="Genomic_DNA"/>
</dbReference>
<feature type="region of interest" description="Disordered" evidence="2">
    <location>
        <begin position="607"/>
        <end position="629"/>
    </location>
</feature>
<reference evidence="4 5" key="1">
    <citation type="journal article" date="2017" name="Genome Announc.">
        <title>Genome sequence of the saprophytic ascomycete Epicoccum nigrum ICMP 19927 strain isolated from New Zealand.</title>
        <authorList>
            <person name="Fokin M."/>
            <person name="Fleetwood D."/>
            <person name="Weir B.S."/>
            <person name="Villas-Boas S.G."/>
        </authorList>
    </citation>
    <scope>NUCLEOTIDE SEQUENCE [LARGE SCALE GENOMIC DNA]</scope>
    <source>
        <strain evidence="4 5">ICMP 19927</strain>
    </source>
</reference>
<evidence type="ECO:0000259" key="3">
    <source>
        <dbReference type="Pfam" id="PF11767"/>
    </source>
</evidence>
<dbReference type="AlphaFoldDB" id="A0A1Y2LND8"/>
<dbReference type="InterPro" id="IPR024636">
    <property type="entry name" value="SET_assoc"/>
</dbReference>
<evidence type="ECO:0000313" key="5">
    <source>
        <dbReference type="Proteomes" id="UP000193240"/>
    </source>
</evidence>
<keyword evidence="5" id="KW-1185">Reference proteome</keyword>
<protein>
    <recommendedName>
        <fullName evidence="3">Histone lysine methyltransferase SET associated domain-containing protein</fullName>
    </recommendedName>
</protein>
<feature type="domain" description="Histone lysine methyltransferase SET associated" evidence="3">
    <location>
        <begin position="347"/>
        <end position="417"/>
    </location>
</feature>
<evidence type="ECO:0000256" key="2">
    <source>
        <dbReference type="SAM" id="MobiDB-lite"/>
    </source>
</evidence>
<proteinExistence type="predicted"/>
<dbReference type="Pfam" id="PF11767">
    <property type="entry name" value="SET_assoc"/>
    <property type="match status" value="1"/>
</dbReference>
<feature type="coiled-coil region" evidence="1">
    <location>
        <begin position="485"/>
        <end position="600"/>
    </location>
</feature>
<feature type="compositionally biased region" description="Basic and acidic residues" evidence="2">
    <location>
        <begin position="271"/>
        <end position="286"/>
    </location>
</feature>
<feature type="region of interest" description="Disordered" evidence="2">
    <location>
        <begin position="241"/>
        <end position="292"/>
    </location>
</feature>